<dbReference type="AlphaFoldDB" id="A0AAW9HLB1"/>
<evidence type="ECO:0000256" key="2">
    <source>
        <dbReference type="ARBA" id="ARBA00022448"/>
    </source>
</evidence>
<comment type="subcellular location">
    <subcellularLocation>
        <location evidence="1">Cell membrane</location>
        <topology evidence="1">Multi-pass membrane protein</topology>
    </subcellularLocation>
</comment>
<keyword evidence="3 6" id="KW-0812">Transmembrane</keyword>
<dbReference type="InterPro" id="IPR020846">
    <property type="entry name" value="MFS_dom"/>
</dbReference>
<keyword evidence="10" id="KW-1185">Reference proteome</keyword>
<keyword evidence="4 6" id="KW-1133">Transmembrane helix</keyword>
<feature type="transmembrane region" description="Helical" evidence="6">
    <location>
        <begin position="226"/>
        <end position="246"/>
    </location>
</feature>
<feature type="transmembrane region" description="Helical" evidence="6">
    <location>
        <begin position="12"/>
        <end position="31"/>
    </location>
</feature>
<feature type="transmembrane region" description="Helical" evidence="6">
    <location>
        <begin position="441"/>
        <end position="459"/>
    </location>
</feature>
<accession>A0AAW9HLB1</accession>
<dbReference type="PRINTS" id="PR01036">
    <property type="entry name" value="TCRTETB"/>
</dbReference>
<feature type="transmembrane region" description="Helical" evidence="6">
    <location>
        <begin position="266"/>
        <end position="284"/>
    </location>
</feature>
<keyword evidence="5 6" id="KW-0472">Membrane</keyword>
<protein>
    <submittedName>
        <fullName evidence="9">MFS transporter</fullName>
    </submittedName>
</protein>
<dbReference type="Proteomes" id="UP001275049">
    <property type="component" value="Unassembled WGS sequence"/>
</dbReference>
<dbReference type="PROSITE" id="PS50850">
    <property type="entry name" value="MFS"/>
    <property type="match status" value="1"/>
</dbReference>
<feature type="transmembrane region" description="Helical" evidence="6">
    <location>
        <begin position="139"/>
        <end position="164"/>
    </location>
</feature>
<dbReference type="EMBL" id="JAWNGA010000008">
    <property type="protein sequence ID" value="MDY5133150.1"/>
    <property type="molecule type" value="Genomic_DNA"/>
</dbReference>
<dbReference type="Gene3D" id="1.20.1250.20">
    <property type="entry name" value="MFS general substrate transporter like domains"/>
    <property type="match status" value="2"/>
</dbReference>
<reference evidence="9 10" key="1">
    <citation type="submission" date="2023-10" db="EMBL/GenBank/DDBJ databases">
        <title>Whole Genome based description of the genera Actinobaculum and Actinotignum reveals a complex phylogenetic relationship within the species included in the genus Actinotignum.</title>
        <authorList>
            <person name="Jensen C.S."/>
            <person name="Dargis R."/>
            <person name="Kemp M."/>
            <person name="Christensen J.J."/>
        </authorList>
    </citation>
    <scope>NUCLEOTIDE SEQUENCE</scope>
    <source>
        <strain evidence="9">SLA_B511</strain>
        <strain evidence="8 10">SLA_B974</strain>
    </source>
</reference>
<evidence type="ECO:0000313" key="8">
    <source>
        <dbReference type="EMBL" id="MDY5133150.1"/>
    </source>
</evidence>
<dbReference type="SUPFAM" id="SSF103473">
    <property type="entry name" value="MFS general substrate transporter"/>
    <property type="match status" value="1"/>
</dbReference>
<evidence type="ECO:0000313" key="10">
    <source>
        <dbReference type="Proteomes" id="UP001275049"/>
    </source>
</evidence>
<dbReference type="GO" id="GO:0022857">
    <property type="term" value="F:transmembrane transporter activity"/>
    <property type="evidence" value="ECO:0007669"/>
    <property type="project" value="InterPro"/>
</dbReference>
<feature type="transmembrane region" description="Helical" evidence="6">
    <location>
        <begin position="357"/>
        <end position="377"/>
    </location>
</feature>
<keyword evidence="2" id="KW-0813">Transport</keyword>
<feature type="transmembrane region" description="Helical" evidence="6">
    <location>
        <begin position="398"/>
        <end position="416"/>
    </location>
</feature>
<dbReference type="InterPro" id="IPR011701">
    <property type="entry name" value="MFS"/>
</dbReference>
<evidence type="ECO:0000313" key="9">
    <source>
        <dbReference type="EMBL" id="MDY5154441.1"/>
    </source>
</evidence>
<gene>
    <name evidence="9" type="ORF">R6G80_01700</name>
    <name evidence="8" type="ORF">R6G86_05265</name>
</gene>
<feature type="transmembrane region" description="Helical" evidence="6">
    <location>
        <begin position="51"/>
        <end position="74"/>
    </location>
</feature>
<evidence type="ECO:0000256" key="5">
    <source>
        <dbReference type="ARBA" id="ARBA00023136"/>
    </source>
</evidence>
<comment type="caution">
    <text evidence="9">The sequence shown here is derived from an EMBL/GenBank/DDBJ whole genome shotgun (WGS) entry which is preliminary data.</text>
</comment>
<dbReference type="InterPro" id="IPR036259">
    <property type="entry name" value="MFS_trans_sf"/>
</dbReference>
<evidence type="ECO:0000256" key="4">
    <source>
        <dbReference type="ARBA" id="ARBA00022989"/>
    </source>
</evidence>
<evidence type="ECO:0000313" key="11">
    <source>
        <dbReference type="Proteomes" id="UP001281731"/>
    </source>
</evidence>
<evidence type="ECO:0000256" key="1">
    <source>
        <dbReference type="ARBA" id="ARBA00004651"/>
    </source>
</evidence>
<feature type="transmembrane region" description="Helical" evidence="6">
    <location>
        <begin position="81"/>
        <end position="99"/>
    </location>
</feature>
<dbReference type="RefSeq" id="WP_022866594.1">
    <property type="nucleotide sequence ID" value="NZ_CP126967.1"/>
</dbReference>
<dbReference type="PANTHER" id="PTHR42718">
    <property type="entry name" value="MAJOR FACILITATOR SUPERFAMILY MULTIDRUG TRANSPORTER MFSC"/>
    <property type="match status" value="1"/>
</dbReference>
<feature type="transmembrane region" description="Helical" evidence="6">
    <location>
        <begin position="201"/>
        <end position="220"/>
    </location>
</feature>
<feature type="transmembrane region" description="Helical" evidence="6">
    <location>
        <begin position="304"/>
        <end position="324"/>
    </location>
</feature>
<dbReference type="PANTHER" id="PTHR42718:SF9">
    <property type="entry name" value="MAJOR FACILITATOR SUPERFAMILY MULTIDRUG TRANSPORTER MFSC"/>
    <property type="match status" value="1"/>
</dbReference>
<evidence type="ECO:0000259" key="7">
    <source>
        <dbReference type="PROSITE" id="PS50850"/>
    </source>
</evidence>
<organism evidence="9 11">
    <name type="scientific">Actinotignum urinale</name>
    <dbReference type="NCBI Taxonomy" id="190146"/>
    <lineage>
        <taxon>Bacteria</taxon>
        <taxon>Bacillati</taxon>
        <taxon>Actinomycetota</taxon>
        <taxon>Actinomycetes</taxon>
        <taxon>Actinomycetales</taxon>
        <taxon>Actinomycetaceae</taxon>
        <taxon>Actinotignum</taxon>
    </lineage>
</organism>
<feature type="transmembrane region" description="Helical" evidence="6">
    <location>
        <begin position="170"/>
        <end position="189"/>
    </location>
</feature>
<dbReference type="Proteomes" id="UP001281731">
    <property type="component" value="Unassembled WGS sequence"/>
</dbReference>
<dbReference type="EMBL" id="JAWNGC010000001">
    <property type="protein sequence ID" value="MDY5154441.1"/>
    <property type="molecule type" value="Genomic_DNA"/>
</dbReference>
<dbReference type="GO" id="GO:0005886">
    <property type="term" value="C:plasma membrane"/>
    <property type="evidence" value="ECO:0007669"/>
    <property type="project" value="UniProtKB-SubCell"/>
</dbReference>
<evidence type="ECO:0000256" key="3">
    <source>
        <dbReference type="ARBA" id="ARBA00022692"/>
    </source>
</evidence>
<proteinExistence type="predicted"/>
<name>A0AAW9HLB1_9ACTO</name>
<feature type="domain" description="Major facilitator superfamily (MFS) profile" evidence="7">
    <location>
        <begin position="13"/>
        <end position="464"/>
    </location>
</feature>
<evidence type="ECO:0000256" key="6">
    <source>
        <dbReference type="SAM" id="Phobius"/>
    </source>
</evidence>
<feature type="transmembrane region" description="Helical" evidence="6">
    <location>
        <begin position="105"/>
        <end position="127"/>
    </location>
</feature>
<dbReference type="Pfam" id="PF07690">
    <property type="entry name" value="MFS_1"/>
    <property type="match status" value="1"/>
</dbReference>
<feature type="transmembrane region" description="Helical" evidence="6">
    <location>
        <begin position="331"/>
        <end position="351"/>
    </location>
</feature>
<sequence length="472" mass="50441">MKTQEFQEIRGRVKVALPLLLIVFTFGMLMLQAFNSVLEPISKDLNVDPTVAGLVTSLPGIVLGVVCMLYGTLCDFISPKYMTVIGVSALVLGSFIGFFGAGNIWLIIVARVIQVAGGQVAGSVYLVMAVKYTNDREKAVYLGLFNAIYYLSAVFGVAAGGYLAQIDWKYLFLIPAISIFFIPLLVKYTPDVKAKGEKIDFIGIAVFAVFASLLAIYFAFMHESFTNAIIIAMVVFGVAFIVWVLFGQKFGVTPFIDLSFITNGRYMGILSIQFLFFFFNFAFVPVYMDIAANIYQASQNQTTVGLIVIYGVATVVGLISGPIVNTLGRKVTIILSGICLVVGYAGIAFLVSNGLVLVTLLSCVAIAGLTAVYTPIYDAATDALPVEQNGRGVGVLDLIMNTSGSIGIAIYFSLIAREGFGSSSLLGITLDEGSATSNSNILIIIGAIALVGLVISVVFSKMFGGNRAVFAE</sequence>